<keyword evidence="2" id="KW-0238">DNA-binding</keyword>
<dbReference type="EMBL" id="CP155571">
    <property type="protein sequence ID" value="XFO72435.1"/>
    <property type="molecule type" value="Genomic_DNA"/>
</dbReference>
<dbReference type="PROSITE" id="PS50987">
    <property type="entry name" value="HTH_ARSR_2"/>
    <property type="match status" value="1"/>
</dbReference>
<name>A0ABZ3J2K8_SPOA4</name>
<protein>
    <submittedName>
        <fullName evidence="5">Transcriptional repressor PagR</fullName>
    </submittedName>
</protein>
<feature type="domain" description="HTH arsR-type" evidence="4">
    <location>
        <begin position="4"/>
        <end position="99"/>
    </location>
</feature>
<evidence type="ECO:0000256" key="2">
    <source>
        <dbReference type="ARBA" id="ARBA00023125"/>
    </source>
</evidence>
<dbReference type="SMART" id="SM00418">
    <property type="entry name" value="HTH_ARSR"/>
    <property type="match status" value="1"/>
</dbReference>
<keyword evidence="1" id="KW-0805">Transcription regulation</keyword>
<evidence type="ECO:0000313" key="5">
    <source>
        <dbReference type="EMBL" id="XFO72435.1"/>
    </source>
</evidence>
<dbReference type="InterPro" id="IPR011991">
    <property type="entry name" value="ArsR-like_HTH"/>
</dbReference>
<evidence type="ECO:0000313" key="6">
    <source>
        <dbReference type="Proteomes" id="UP000216052"/>
    </source>
</evidence>
<dbReference type="PANTHER" id="PTHR43132:SF2">
    <property type="entry name" value="ARSENICAL RESISTANCE OPERON REPRESSOR ARSR-RELATED"/>
    <property type="match status" value="1"/>
</dbReference>
<accession>A0ABZ3J2K8</accession>
<dbReference type="RefSeq" id="WP_211285245.1">
    <property type="nucleotide sequence ID" value="NZ_CP155571.1"/>
</dbReference>
<gene>
    <name evidence="5" type="primary">pagR</name>
    <name evidence="5" type="ORF">SPACI_024870</name>
</gene>
<dbReference type="CDD" id="cd00090">
    <property type="entry name" value="HTH_ARSR"/>
    <property type="match status" value="1"/>
</dbReference>
<evidence type="ECO:0000256" key="1">
    <source>
        <dbReference type="ARBA" id="ARBA00023015"/>
    </source>
</evidence>
<dbReference type="PRINTS" id="PR00778">
    <property type="entry name" value="HTHARSR"/>
</dbReference>
<keyword evidence="3" id="KW-0804">Transcription</keyword>
<reference evidence="5" key="1">
    <citation type="submission" date="2024-05" db="EMBL/GenBank/DDBJ databases">
        <title>Isolation and characterization of Sporomusa carbonis sp. nov., a carboxydotrophic hydrogenogen in the genus of Sporomusa isolated from a charcoal burning pile.</title>
        <authorList>
            <person name="Boeer T."/>
            <person name="Rosenbaum F."/>
            <person name="Eysell L."/>
            <person name="Mueller V."/>
            <person name="Daniel R."/>
            <person name="Poehlein A."/>
        </authorList>
    </citation>
    <scope>NUCLEOTIDE SEQUENCE [LARGE SCALE GENOMIC DNA]</scope>
    <source>
        <strain evidence="5">DSM 3132</strain>
    </source>
</reference>
<dbReference type="InterPro" id="IPR036388">
    <property type="entry name" value="WH-like_DNA-bd_sf"/>
</dbReference>
<sequence length="101" mass="11062">MNDGEFSAFIEAADLLKVLAHPVRLCIVKGLIEKGECNVTHMQNCLRAPQSTISQHLQKLKAAGIIEGVRSGLEIHYKVRDPKAIALVGLLFNKKVKIADS</sequence>
<dbReference type="Pfam" id="PF12840">
    <property type="entry name" value="HTH_20"/>
    <property type="match status" value="1"/>
</dbReference>
<dbReference type="InterPro" id="IPR051011">
    <property type="entry name" value="Metal_resp_trans_reg"/>
</dbReference>
<dbReference type="PANTHER" id="PTHR43132">
    <property type="entry name" value="ARSENICAL RESISTANCE OPERON REPRESSOR ARSR-RELATED"/>
    <property type="match status" value="1"/>
</dbReference>
<evidence type="ECO:0000256" key="3">
    <source>
        <dbReference type="ARBA" id="ARBA00023163"/>
    </source>
</evidence>
<evidence type="ECO:0000259" key="4">
    <source>
        <dbReference type="PROSITE" id="PS50987"/>
    </source>
</evidence>
<keyword evidence="6" id="KW-1185">Reference proteome</keyword>
<organism evidence="5 6">
    <name type="scientific">Sporomusa acidovorans (strain ATCC 49682 / DSM 3132 / Mol)</name>
    <dbReference type="NCBI Taxonomy" id="1123286"/>
    <lineage>
        <taxon>Bacteria</taxon>
        <taxon>Bacillati</taxon>
        <taxon>Bacillota</taxon>
        <taxon>Negativicutes</taxon>
        <taxon>Selenomonadales</taxon>
        <taxon>Sporomusaceae</taxon>
        <taxon>Sporomusa</taxon>
    </lineage>
</organism>
<dbReference type="Proteomes" id="UP000216052">
    <property type="component" value="Chromosome"/>
</dbReference>
<dbReference type="Gene3D" id="1.10.10.10">
    <property type="entry name" value="Winged helix-like DNA-binding domain superfamily/Winged helix DNA-binding domain"/>
    <property type="match status" value="1"/>
</dbReference>
<dbReference type="InterPro" id="IPR001845">
    <property type="entry name" value="HTH_ArsR_DNA-bd_dom"/>
</dbReference>
<dbReference type="InterPro" id="IPR036390">
    <property type="entry name" value="WH_DNA-bd_sf"/>
</dbReference>
<proteinExistence type="predicted"/>
<dbReference type="NCBIfam" id="NF033788">
    <property type="entry name" value="HTH_metalloreg"/>
    <property type="match status" value="1"/>
</dbReference>
<dbReference type="SUPFAM" id="SSF46785">
    <property type="entry name" value="Winged helix' DNA-binding domain"/>
    <property type="match status" value="1"/>
</dbReference>